<dbReference type="Pfam" id="PF13180">
    <property type="entry name" value="PDZ_2"/>
    <property type="match status" value="1"/>
</dbReference>
<dbReference type="InterPro" id="IPR009003">
    <property type="entry name" value="Peptidase_S1_PA"/>
</dbReference>
<dbReference type="PRINTS" id="PR00834">
    <property type="entry name" value="PROTEASES2C"/>
</dbReference>
<dbReference type="PANTHER" id="PTHR43343:SF3">
    <property type="entry name" value="PROTEASE DO-LIKE 8, CHLOROPLASTIC"/>
    <property type="match status" value="1"/>
</dbReference>
<dbReference type="SMART" id="SM00228">
    <property type="entry name" value="PDZ"/>
    <property type="match status" value="1"/>
</dbReference>
<dbReference type="GO" id="GO:0004252">
    <property type="term" value="F:serine-type endopeptidase activity"/>
    <property type="evidence" value="ECO:0007669"/>
    <property type="project" value="InterPro"/>
</dbReference>
<proteinExistence type="predicted"/>
<evidence type="ECO:0000259" key="4">
    <source>
        <dbReference type="PROSITE" id="PS50106"/>
    </source>
</evidence>
<dbReference type="AlphaFoldDB" id="A0A0H3DBV2"/>
<dbReference type="InterPro" id="IPR051201">
    <property type="entry name" value="Chloro_Bact_Ser_Proteases"/>
</dbReference>
<reference evidence="5 6" key="1">
    <citation type="journal article" date="2010" name="Cell Res.">
        <title>Complete genome sequence of the rifamycin SV-producing Amycolatopsis mediterranei U32 revealed its genetic characteristics in phylogeny and metabolism.</title>
        <authorList>
            <person name="Zhao W."/>
            <person name="Zhong Y."/>
            <person name="Yuan H."/>
            <person name="Wang J."/>
            <person name="Zheng H."/>
            <person name="Wang Y."/>
            <person name="Cen X."/>
            <person name="Xu F."/>
            <person name="Bai J."/>
            <person name="Han X."/>
            <person name="Lu G."/>
            <person name="Zhu Y."/>
            <person name="Shao Z."/>
            <person name="Yan H."/>
            <person name="Li C."/>
            <person name="Peng N."/>
            <person name="Zhang Z."/>
            <person name="Zhang Y."/>
            <person name="Lin W."/>
            <person name="Fan Y."/>
            <person name="Qin Z."/>
            <person name="Hu Y."/>
            <person name="Zhu B."/>
            <person name="Wang S."/>
            <person name="Ding X."/>
            <person name="Zhao G.P."/>
        </authorList>
    </citation>
    <scope>NUCLEOTIDE SEQUENCE [LARGE SCALE GENOMIC DNA]</scope>
    <source>
        <strain evidence="6">U-32</strain>
    </source>
</reference>
<dbReference type="PATRIC" id="fig|749927.5.peg.5525"/>
<dbReference type="eggNOG" id="COG0265">
    <property type="taxonomic scope" value="Bacteria"/>
</dbReference>
<accession>A0A0H3DBV2</accession>
<dbReference type="SUPFAM" id="SSF50494">
    <property type="entry name" value="Trypsin-like serine proteases"/>
    <property type="match status" value="1"/>
</dbReference>
<keyword evidence="1 5" id="KW-0645">Protease</keyword>
<gene>
    <name evidence="5" type="ordered locus">AMED_5332</name>
</gene>
<dbReference type="KEGG" id="amd:AMED_5332"/>
<dbReference type="HOGENOM" id="CLU_020120_2_2_11"/>
<dbReference type="SUPFAM" id="SSF50156">
    <property type="entry name" value="PDZ domain-like"/>
    <property type="match status" value="1"/>
</dbReference>
<dbReference type="Gene3D" id="2.40.10.120">
    <property type="match status" value="1"/>
</dbReference>
<dbReference type="Pfam" id="PF13365">
    <property type="entry name" value="Trypsin_2"/>
    <property type="match status" value="1"/>
</dbReference>
<dbReference type="PANTHER" id="PTHR43343">
    <property type="entry name" value="PEPTIDASE S12"/>
    <property type="match status" value="1"/>
</dbReference>
<dbReference type="Gene3D" id="2.30.42.10">
    <property type="match status" value="1"/>
</dbReference>
<dbReference type="InterPro" id="IPR036034">
    <property type="entry name" value="PDZ_sf"/>
</dbReference>
<dbReference type="EMBL" id="CP002000">
    <property type="protein sequence ID" value="ADJ47094.1"/>
    <property type="molecule type" value="Genomic_DNA"/>
</dbReference>
<dbReference type="OrthoDB" id="9758917at2"/>
<dbReference type="InterPro" id="IPR001478">
    <property type="entry name" value="PDZ"/>
</dbReference>
<evidence type="ECO:0000313" key="5">
    <source>
        <dbReference type="EMBL" id="ADJ47094.1"/>
    </source>
</evidence>
<dbReference type="PROSITE" id="PS50106">
    <property type="entry name" value="PDZ"/>
    <property type="match status" value="1"/>
</dbReference>
<feature type="region of interest" description="Disordered" evidence="3">
    <location>
        <begin position="1"/>
        <end position="20"/>
    </location>
</feature>
<evidence type="ECO:0000256" key="3">
    <source>
        <dbReference type="SAM" id="MobiDB-lite"/>
    </source>
</evidence>
<protein>
    <submittedName>
        <fullName evidence="5">Putative serine protease</fullName>
    </submittedName>
</protein>
<evidence type="ECO:0000313" key="6">
    <source>
        <dbReference type="Proteomes" id="UP000000328"/>
    </source>
</evidence>
<feature type="domain" description="PDZ" evidence="4">
    <location>
        <begin position="228"/>
        <end position="295"/>
    </location>
</feature>
<evidence type="ECO:0000256" key="2">
    <source>
        <dbReference type="ARBA" id="ARBA00022801"/>
    </source>
</evidence>
<evidence type="ECO:0000256" key="1">
    <source>
        <dbReference type="ARBA" id="ARBA00022670"/>
    </source>
</evidence>
<sequence>MFLTGCDSSAPGATGSTEGTTPVAQAAQAVQGQFVRVVTDIGPSVVQITTGQGLGSGIVFDTRGDIVTNDHVVAGAGTLQVTLANGKQYTAQFVGSFKPDDLAVLHIIAPGLQAATFADSKNLSVGDVVMAIGNPLGLKSSVTEGIVSALGRTVSEDNGVVLPNVIETSAAINPGNSGGALVNLDGQVVGIPTLAATDPQLGGGAAPGIGFAIPANMVHNIATQLIDTGTVANTNRAYLGVQVGATTSGGVLVTGVDAGGVAARAGITTGDVITAVNGTLTPDPTTLAETVADLKPGQTVPVAITTSDGTARTVQVTLGQYPG</sequence>
<dbReference type="Proteomes" id="UP000000328">
    <property type="component" value="Chromosome"/>
</dbReference>
<name>A0A0H3DBV2_AMYMU</name>
<keyword evidence="2" id="KW-0378">Hydrolase</keyword>
<dbReference type="GO" id="GO:0006508">
    <property type="term" value="P:proteolysis"/>
    <property type="evidence" value="ECO:0007669"/>
    <property type="project" value="UniProtKB-KW"/>
</dbReference>
<dbReference type="InterPro" id="IPR001940">
    <property type="entry name" value="Peptidase_S1C"/>
</dbReference>
<organism evidence="5 6">
    <name type="scientific">Amycolatopsis mediterranei (strain U-32)</name>
    <dbReference type="NCBI Taxonomy" id="749927"/>
    <lineage>
        <taxon>Bacteria</taxon>
        <taxon>Bacillati</taxon>
        <taxon>Actinomycetota</taxon>
        <taxon>Actinomycetes</taxon>
        <taxon>Pseudonocardiales</taxon>
        <taxon>Pseudonocardiaceae</taxon>
        <taxon>Amycolatopsis</taxon>
    </lineage>
</organism>